<comment type="subcellular location">
    <subcellularLocation>
        <location evidence="1">Endomembrane system</location>
        <topology evidence="1">Multi-pass membrane protein</topology>
    </subcellularLocation>
</comment>
<feature type="transmembrane region" description="Helical" evidence="6">
    <location>
        <begin position="407"/>
        <end position="426"/>
    </location>
</feature>
<proteinExistence type="predicted"/>
<feature type="transmembrane region" description="Helical" evidence="6">
    <location>
        <begin position="115"/>
        <end position="135"/>
    </location>
</feature>
<feature type="transmembrane region" description="Helical" evidence="6">
    <location>
        <begin position="48"/>
        <end position="65"/>
    </location>
</feature>
<evidence type="ECO:0000313" key="8">
    <source>
        <dbReference type="EMBL" id="KAK9767426.1"/>
    </source>
</evidence>
<feature type="transmembrane region" description="Helical" evidence="6">
    <location>
        <begin position="174"/>
        <end position="192"/>
    </location>
</feature>
<comment type="caution">
    <text evidence="8">The sequence shown here is derived from an EMBL/GenBank/DDBJ whole genome shotgun (WGS) entry which is preliminary data.</text>
</comment>
<feature type="transmembrane region" description="Helical" evidence="6">
    <location>
        <begin position="240"/>
        <end position="261"/>
    </location>
</feature>
<sequence>MSENTLTTEVIDLEKMTTMGDEIKDLEKKTMGEQETGIVKKEMPLRKLISLFIGLAFTFFLGAIDDTIMATCLSHIANEFDAMDSISWVGTSYLLSMTIFHPLYGKLATLFGRKVVVLAALCIFTVGTVLCGVSQSMTMLILSRAFTGIGGGGTYSLSFIIVSDTFPIRDRGKYMGILAGVFALASITGPLLGGFLSDNLSWRWAFYVKLPLAVITIFIVGYFLDADHTPGTFLSKAKRIDWVGACLLGAGIICILIPTNWGGSKYQWTSPTIISLYIVGLVLLGIFIFYEPRYVKEPIMPFRFFKVRNICVCLIGDVVFGAVYFGGIYYVPLFFQAVYGNNAATSGIKILPALLCNFIASLAAGWIVSLSGKVRPWLVMGTSILVVGTALITTMDMHSVQAQELGYLAIYGIGCGLCFELYIIGIQSAVSEEDQPQITGLHAFAQSIGGAIALPVQNTVLNIVLAGNLQRLVPDLGITSIDPTQVKYVVLQYRELVVEAYTGALQYALIPLCALAGVTFLVTLFMKPVVLSHH</sequence>
<evidence type="ECO:0000256" key="1">
    <source>
        <dbReference type="ARBA" id="ARBA00004127"/>
    </source>
</evidence>
<feature type="transmembrane region" description="Helical" evidence="6">
    <location>
        <begin position="377"/>
        <end position="395"/>
    </location>
</feature>
<evidence type="ECO:0000313" key="9">
    <source>
        <dbReference type="Proteomes" id="UP001479436"/>
    </source>
</evidence>
<evidence type="ECO:0000256" key="6">
    <source>
        <dbReference type="SAM" id="Phobius"/>
    </source>
</evidence>
<keyword evidence="2" id="KW-0813">Transport</keyword>
<dbReference type="PROSITE" id="PS50850">
    <property type="entry name" value="MFS"/>
    <property type="match status" value="1"/>
</dbReference>
<dbReference type="PANTHER" id="PTHR23501">
    <property type="entry name" value="MAJOR FACILITATOR SUPERFAMILY"/>
    <property type="match status" value="1"/>
</dbReference>
<feature type="transmembrane region" description="Helical" evidence="6">
    <location>
        <begin position="141"/>
        <end position="162"/>
    </location>
</feature>
<dbReference type="Gene3D" id="1.20.1720.10">
    <property type="entry name" value="Multidrug resistance protein D"/>
    <property type="match status" value="1"/>
</dbReference>
<keyword evidence="5 6" id="KW-0472">Membrane</keyword>
<dbReference type="Gene3D" id="1.20.1250.20">
    <property type="entry name" value="MFS general substrate transporter like domains"/>
    <property type="match status" value="1"/>
</dbReference>
<evidence type="ECO:0000256" key="2">
    <source>
        <dbReference type="ARBA" id="ARBA00022448"/>
    </source>
</evidence>
<feature type="transmembrane region" description="Helical" evidence="6">
    <location>
        <begin position="310"/>
        <end position="330"/>
    </location>
</feature>
<keyword evidence="9" id="KW-1185">Reference proteome</keyword>
<dbReference type="InterPro" id="IPR020846">
    <property type="entry name" value="MFS_dom"/>
</dbReference>
<reference evidence="8 9" key="1">
    <citation type="submission" date="2023-04" db="EMBL/GenBank/DDBJ databases">
        <title>Genome of Basidiobolus ranarum AG-B5.</title>
        <authorList>
            <person name="Stajich J.E."/>
            <person name="Carter-House D."/>
            <person name="Gryganskyi A."/>
        </authorList>
    </citation>
    <scope>NUCLEOTIDE SEQUENCE [LARGE SCALE GENOMIC DNA]</scope>
    <source>
        <strain evidence="8 9">AG-B5</strain>
    </source>
</reference>
<accession>A0ABR2X174</accession>
<gene>
    <name evidence="8" type="ORF">K7432_002785</name>
</gene>
<dbReference type="CDD" id="cd17502">
    <property type="entry name" value="MFS_Azr1_MDR_like"/>
    <property type="match status" value="1"/>
</dbReference>
<dbReference type="SUPFAM" id="SSF103473">
    <property type="entry name" value="MFS general substrate transporter"/>
    <property type="match status" value="1"/>
</dbReference>
<feature type="transmembrane region" description="Helical" evidence="6">
    <location>
        <begin position="504"/>
        <end position="526"/>
    </location>
</feature>
<dbReference type="InterPro" id="IPR036259">
    <property type="entry name" value="MFS_trans_sf"/>
</dbReference>
<feature type="transmembrane region" description="Helical" evidence="6">
    <location>
        <begin position="273"/>
        <end position="290"/>
    </location>
</feature>
<organism evidence="8 9">
    <name type="scientific">Basidiobolus ranarum</name>
    <dbReference type="NCBI Taxonomy" id="34480"/>
    <lineage>
        <taxon>Eukaryota</taxon>
        <taxon>Fungi</taxon>
        <taxon>Fungi incertae sedis</taxon>
        <taxon>Zoopagomycota</taxon>
        <taxon>Entomophthoromycotina</taxon>
        <taxon>Basidiobolomycetes</taxon>
        <taxon>Basidiobolales</taxon>
        <taxon>Basidiobolaceae</taxon>
        <taxon>Basidiobolus</taxon>
    </lineage>
</organism>
<feature type="transmembrane region" description="Helical" evidence="6">
    <location>
        <begin position="85"/>
        <end position="103"/>
    </location>
</feature>
<feature type="transmembrane region" description="Helical" evidence="6">
    <location>
        <begin position="204"/>
        <end position="224"/>
    </location>
</feature>
<keyword evidence="3 6" id="KW-0812">Transmembrane</keyword>
<dbReference type="PANTHER" id="PTHR23501:SF191">
    <property type="entry name" value="VACUOLAR BASIC AMINO ACID TRANSPORTER 4"/>
    <property type="match status" value="1"/>
</dbReference>
<protein>
    <recommendedName>
        <fullName evidence="7">Major facilitator superfamily (MFS) profile domain-containing protein</fullName>
    </recommendedName>
</protein>
<dbReference type="Proteomes" id="UP001479436">
    <property type="component" value="Unassembled WGS sequence"/>
</dbReference>
<evidence type="ECO:0000259" key="7">
    <source>
        <dbReference type="PROSITE" id="PS50850"/>
    </source>
</evidence>
<dbReference type="Pfam" id="PF07690">
    <property type="entry name" value="MFS_1"/>
    <property type="match status" value="1"/>
</dbReference>
<keyword evidence="4 6" id="KW-1133">Transmembrane helix</keyword>
<dbReference type="InterPro" id="IPR011701">
    <property type="entry name" value="MFS"/>
</dbReference>
<name>A0ABR2X174_9FUNG</name>
<feature type="domain" description="Major facilitator superfamily (MFS) profile" evidence="7">
    <location>
        <begin position="51"/>
        <end position="531"/>
    </location>
</feature>
<feature type="transmembrane region" description="Helical" evidence="6">
    <location>
        <begin position="350"/>
        <end position="370"/>
    </location>
</feature>
<dbReference type="EMBL" id="JASJQH010000078">
    <property type="protein sequence ID" value="KAK9767426.1"/>
    <property type="molecule type" value="Genomic_DNA"/>
</dbReference>
<evidence type="ECO:0000256" key="4">
    <source>
        <dbReference type="ARBA" id="ARBA00022989"/>
    </source>
</evidence>
<evidence type="ECO:0000256" key="3">
    <source>
        <dbReference type="ARBA" id="ARBA00022692"/>
    </source>
</evidence>
<evidence type="ECO:0000256" key="5">
    <source>
        <dbReference type="ARBA" id="ARBA00023136"/>
    </source>
</evidence>